<name>A0ACC2PQG3_9HYME</name>
<evidence type="ECO:0000313" key="2">
    <source>
        <dbReference type="Proteomes" id="UP001239111"/>
    </source>
</evidence>
<protein>
    <submittedName>
        <fullName evidence="1">Uncharacterized protein</fullName>
    </submittedName>
</protein>
<gene>
    <name evidence="1" type="ORF">QAD02_021539</name>
</gene>
<sequence length="159" mass="17965">MRRFVLNISKFQIAGADDKALPGTGRYLTMDEERLRKELLEMSRKLSETDAKLMLLKKKAGEAEYWASQCIDLKEQMNRFEEQLVKCFRMNFAGRVGPGSGSEEVQANSNSANSTSRSPAEQSCRAGGKKRKRDEADTSSRSPKVRKVFPLPTTIELDR</sequence>
<reference evidence="1" key="1">
    <citation type="submission" date="2023-04" db="EMBL/GenBank/DDBJ databases">
        <title>A chromosome-level genome assembly of the parasitoid wasp Eretmocerus hayati.</title>
        <authorList>
            <person name="Zhong Y."/>
            <person name="Liu S."/>
            <person name="Liu Y."/>
        </authorList>
    </citation>
    <scope>NUCLEOTIDE SEQUENCE</scope>
    <source>
        <strain evidence="1">ZJU_SS_LIU_2023</strain>
    </source>
</reference>
<keyword evidence="2" id="KW-1185">Reference proteome</keyword>
<comment type="caution">
    <text evidence="1">The sequence shown here is derived from an EMBL/GenBank/DDBJ whole genome shotgun (WGS) entry which is preliminary data.</text>
</comment>
<proteinExistence type="predicted"/>
<dbReference type="Proteomes" id="UP001239111">
    <property type="component" value="Chromosome 1"/>
</dbReference>
<organism evidence="1 2">
    <name type="scientific">Eretmocerus hayati</name>
    <dbReference type="NCBI Taxonomy" id="131215"/>
    <lineage>
        <taxon>Eukaryota</taxon>
        <taxon>Metazoa</taxon>
        <taxon>Ecdysozoa</taxon>
        <taxon>Arthropoda</taxon>
        <taxon>Hexapoda</taxon>
        <taxon>Insecta</taxon>
        <taxon>Pterygota</taxon>
        <taxon>Neoptera</taxon>
        <taxon>Endopterygota</taxon>
        <taxon>Hymenoptera</taxon>
        <taxon>Apocrita</taxon>
        <taxon>Proctotrupomorpha</taxon>
        <taxon>Chalcidoidea</taxon>
        <taxon>Aphelinidae</taxon>
        <taxon>Aphelininae</taxon>
        <taxon>Eretmocerus</taxon>
    </lineage>
</organism>
<evidence type="ECO:0000313" key="1">
    <source>
        <dbReference type="EMBL" id="KAJ8685746.1"/>
    </source>
</evidence>
<accession>A0ACC2PQG3</accession>
<dbReference type="EMBL" id="CM056741">
    <property type="protein sequence ID" value="KAJ8685746.1"/>
    <property type="molecule type" value="Genomic_DNA"/>
</dbReference>